<name>A0A8S4QJ70_9NEOP</name>
<dbReference type="GO" id="GO:0008270">
    <property type="term" value="F:zinc ion binding"/>
    <property type="evidence" value="ECO:0007669"/>
    <property type="project" value="TreeGrafter"/>
</dbReference>
<dbReference type="OrthoDB" id="10031169at2759"/>
<dbReference type="GO" id="GO:0005615">
    <property type="term" value="C:extracellular space"/>
    <property type="evidence" value="ECO:0007669"/>
    <property type="project" value="TreeGrafter"/>
</dbReference>
<feature type="non-terminal residue" evidence="1">
    <location>
        <position position="1"/>
    </location>
</feature>
<comment type="caution">
    <text evidence="1">The sequence shown here is derived from an EMBL/GenBank/DDBJ whole genome shotgun (WGS) entry which is preliminary data.</text>
</comment>
<evidence type="ECO:0000313" key="2">
    <source>
        <dbReference type="Proteomes" id="UP000838756"/>
    </source>
</evidence>
<dbReference type="EMBL" id="CAKXAJ010008049">
    <property type="protein sequence ID" value="CAH2210681.1"/>
    <property type="molecule type" value="Genomic_DNA"/>
</dbReference>
<dbReference type="InterPro" id="IPR050344">
    <property type="entry name" value="Peptidase_M1_aminopeptidases"/>
</dbReference>
<reference evidence="1" key="1">
    <citation type="submission" date="2022-03" db="EMBL/GenBank/DDBJ databases">
        <authorList>
            <person name="Lindestad O."/>
        </authorList>
    </citation>
    <scope>NUCLEOTIDE SEQUENCE</scope>
</reference>
<dbReference type="PANTHER" id="PTHR11533:SF299">
    <property type="entry name" value="AMINOPEPTIDASE"/>
    <property type="match status" value="1"/>
</dbReference>
<evidence type="ECO:0000313" key="1">
    <source>
        <dbReference type="EMBL" id="CAH2210681.1"/>
    </source>
</evidence>
<protein>
    <submittedName>
        <fullName evidence="1">Jg12991 protein</fullName>
    </submittedName>
</protein>
<dbReference type="PANTHER" id="PTHR11533">
    <property type="entry name" value="PROTEASE M1 ZINC METALLOPROTEASE"/>
    <property type="match status" value="1"/>
</dbReference>
<dbReference type="GO" id="GO:0042277">
    <property type="term" value="F:peptide binding"/>
    <property type="evidence" value="ECO:0007669"/>
    <property type="project" value="TreeGrafter"/>
</dbReference>
<keyword evidence="2" id="KW-1185">Reference proteome</keyword>
<accession>A0A8S4QJ70</accession>
<dbReference type="Gene3D" id="2.60.40.1910">
    <property type="match status" value="1"/>
</dbReference>
<gene>
    <name evidence="1" type="primary">jg12991</name>
    <name evidence="1" type="ORF">PAEG_LOCUS2570</name>
</gene>
<dbReference type="GO" id="GO:0006508">
    <property type="term" value="P:proteolysis"/>
    <property type="evidence" value="ECO:0007669"/>
    <property type="project" value="TreeGrafter"/>
</dbReference>
<dbReference type="Proteomes" id="UP000838756">
    <property type="component" value="Unassembled WGS sequence"/>
</dbReference>
<dbReference type="GO" id="GO:0016020">
    <property type="term" value="C:membrane"/>
    <property type="evidence" value="ECO:0007669"/>
    <property type="project" value="TreeGrafter"/>
</dbReference>
<dbReference type="GO" id="GO:0005737">
    <property type="term" value="C:cytoplasm"/>
    <property type="evidence" value="ECO:0007669"/>
    <property type="project" value="TreeGrafter"/>
</dbReference>
<dbReference type="GO" id="GO:0070006">
    <property type="term" value="F:metalloaminopeptidase activity"/>
    <property type="evidence" value="ECO:0007669"/>
    <property type="project" value="TreeGrafter"/>
</dbReference>
<dbReference type="AlphaFoldDB" id="A0A8S4QJ70"/>
<proteinExistence type="predicted"/>
<sequence length="124" mass="14484">MYEATDQYDLFRAFQRAVNEDGTLREYENFDFADFYRIWVNEPGYPLLTVNVDHKSGVIALSQERFFISPTATPTQQIYPIPITYFTKSNHSMGLKPSHMMTTKNAVLQKTPGREWIFVNVNQH</sequence>
<organism evidence="1 2">
    <name type="scientific">Pararge aegeria aegeria</name>
    <dbReference type="NCBI Taxonomy" id="348720"/>
    <lineage>
        <taxon>Eukaryota</taxon>
        <taxon>Metazoa</taxon>
        <taxon>Ecdysozoa</taxon>
        <taxon>Arthropoda</taxon>
        <taxon>Hexapoda</taxon>
        <taxon>Insecta</taxon>
        <taxon>Pterygota</taxon>
        <taxon>Neoptera</taxon>
        <taxon>Endopterygota</taxon>
        <taxon>Lepidoptera</taxon>
        <taxon>Glossata</taxon>
        <taxon>Ditrysia</taxon>
        <taxon>Papilionoidea</taxon>
        <taxon>Nymphalidae</taxon>
        <taxon>Satyrinae</taxon>
        <taxon>Satyrini</taxon>
        <taxon>Parargina</taxon>
        <taxon>Pararge</taxon>
    </lineage>
</organism>
<dbReference type="GO" id="GO:0043171">
    <property type="term" value="P:peptide catabolic process"/>
    <property type="evidence" value="ECO:0007669"/>
    <property type="project" value="TreeGrafter"/>
</dbReference>